<dbReference type="Proteomes" id="UP000002640">
    <property type="component" value="Unassembled WGS sequence"/>
</dbReference>
<evidence type="ECO:0000256" key="5">
    <source>
        <dbReference type="ARBA" id="ARBA00048204"/>
    </source>
</evidence>
<dbReference type="EMBL" id="JH159157">
    <property type="protein sequence ID" value="EGZ12300.1"/>
    <property type="molecule type" value="Genomic_DNA"/>
</dbReference>
<dbReference type="EC" id="3.2.2.-" evidence="6"/>
<dbReference type="PANTHER" id="PTHR21314">
    <property type="entry name" value="QUEUOSINE 5'-PHOSPHATE N-GLYCOSYLASE_HYDROLASE-RELATED"/>
    <property type="match status" value="1"/>
</dbReference>
<comment type="catalytic activity">
    <reaction evidence="5 6">
        <text>queuosine 5'-phosphate + H2O = queuine + D-ribose 5-phosphate</text>
        <dbReference type="Rhea" id="RHEA:75387"/>
        <dbReference type="ChEBI" id="CHEBI:15377"/>
        <dbReference type="ChEBI" id="CHEBI:17433"/>
        <dbReference type="ChEBI" id="CHEBI:78346"/>
        <dbReference type="ChEBI" id="CHEBI:194371"/>
    </reaction>
    <physiologicalReaction direction="left-to-right" evidence="5 6">
        <dbReference type="Rhea" id="RHEA:75388"/>
    </physiologicalReaction>
</comment>
<dbReference type="InterPro" id="IPR019438">
    <property type="entry name" value="Q_salvage"/>
</dbReference>
<keyword evidence="1 6" id="KW-0378">Hydrolase</keyword>
<evidence type="ECO:0000313" key="7">
    <source>
        <dbReference type="EMBL" id="EGZ12300.1"/>
    </source>
</evidence>
<comment type="function">
    <text evidence="6">Catalyzes the hydrolysis of queuosine 5'-phosphate, releasing the nucleobase queuine (q). Is required for salvage of queuine from exogenous queuosine (Q) that is imported and then converted to queuosine 5'-phosphate intracellularly.</text>
</comment>
<name>G4ZVW4_PHYSP</name>
<evidence type="ECO:0000256" key="3">
    <source>
        <dbReference type="ARBA" id="ARBA00035306"/>
    </source>
</evidence>
<dbReference type="OMA" id="FSFWSEE"/>
<evidence type="ECO:0000256" key="6">
    <source>
        <dbReference type="RuleBase" id="RU365002"/>
    </source>
</evidence>
<proteinExistence type="inferred from homology"/>
<evidence type="ECO:0000256" key="4">
    <source>
        <dbReference type="ARBA" id="ARBA00035393"/>
    </source>
</evidence>
<dbReference type="KEGG" id="psoj:PHYSODRAFT_516431"/>
<comment type="similarity">
    <text evidence="2 6">Belongs to the QNG1 protein family.</text>
</comment>
<dbReference type="InParanoid" id="G4ZVW4"/>
<keyword evidence="8" id="KW-1185">Reference proteome</keyword>
<dbReference type="AlphaFoldDB" id="G4ZVW4"/>
<dbReference type="GO" id="GO:0016787">
    <property type="term" value="F:hydrolase activity"/>
    <property type="evidence" value="ECO:0007669"/>
    <property type="project" value="UniProtKB-KW"/>
</dbReference>
<dbReference type="GO" id="GO:0006400">
    <property type="term" value="P:tRNA modification"/>
    <property type="evidence" value="ECO:0007669"/>
    <property type="project" value="TreeGrafter"/>
</dbReference>
<evidence type="ECO:0000256" key="1">
    <source>
        <dbReference type="ARBA" id="ARBA00022801"/>
    </source>
</evidence>
<gene>
    <name evidence="7" type="ORF">PHYSODRAFT_516431</name>
</gene>
<accession>G4ZVW4</accession>
<dbReference type="RefSeq" id="XP_009532633.1">
    <property type="nucleotide sequence ID" value="XM_009534338.1"/>
</dbReference>
<evidence type="ECO:0000256" key="2">
    <source>
        <dbReference type="ARBA" id="ARBA00035119"/>
    </source>
</evidence>
<organism evidence="7 8">
    <name type="scientific">Phytophthora sojae (strain P6497)</name>
    <name type="common">Soybean stem and root rot agent</name>
    <name type="synonym">Phytophthora megasperma f. sp. glycines</name>
    <dbReference type="NCBI Taxonomy" id="1094619"/>
    <lineage>
        <taxon>Eukaryota</taxon>
        <taxon>Sar</taxon>
        <taxon>Stramenopiles</taxon>
        <taxon>Oomycota</taxon>
        <taxon>Peronosporomycetes</taxon>
        <taxon>Peronosporales</taxon>
        <taxon>Peronosporaceae</taxon>
        <taxon>Phytophthora</taxon>
    </lineage>
</organism>
<protein>
    <recommendedName>
        <fullName evidence="3 6">Queuosine 5'-phosphate N-glycosylase/hydrolase</fullName>
        <ecNumber evidence="6">3.2.2.-</ecNumber>
    </recommendedName>
    <alternativeName>
        <fullName evidence="4 6">Queuosine-nucleotide N-glycosylase/hydrolase</fullName>
    </alternativeName>
</protein>
<evidence type="ECO:0000313" key="8">
    <source>
        <dbReference type="Proteomes" id="UP000002640"/>
    </source>
</evidence>
<dbReference type="GeneID" id="20659804"/>
<sequence>MDPTALVRESTARVAQCATHVSIDSSAVERLAVKLGNRLSGDQQGAVTWDSGDFHYFEDVEQDGPLTCQYVFVLDALNFCFWPTENMEYEHLARGLKTALARDRHALDAANLATVTNETVASWFHPFTPPQQDERRRKVREVGEVLQYFFDGLALNMIKQANFSAVEAIRLVLANIPANHCDIGFRDHAVYKGEQVHFYKRAQILVGDVWAAYGRRTSGVASFHDIGKLTMFADYRVPQVLRPEGVMVYSSELSKLVDSKTEIPAGSEMEIEIRAATIQAVEMLHEQMTSRGHQLQVIELDWLLWQIGEDNKQQLLPHHRTWSIYY</sequence>
<reference evidence="7 8" key="1">
    <citation type="journal article" date="2006" name="Science">
        <title>Phytophthora genome sequences uncover evolutionary origins and mechanisms of pathogenesis.</title>
        <authorList>
            <person name="Tyler B.M."/>
            <person name="Tripathy S."/>
            <person name="Zhang X."/>
            <person name="Dehal P."/>
            <person name="Jiang R.H."/>
            <person name="Aerts A."/>
            <person name="Arredondo F.D."/>
            <person name="Baxter L."/>
            <person name="Bensasson D."/>
            <person name="Beynon J.L."/>
            <person name="Chapman J."/>
            <person name="Damasceno C.M."/>
            <person name="Dorrance A.E."/>
            <person name="Dou D."/>
            <person name="Dickerman A.W."/>
            <person name="Dubchak I.L."/>
            <person name="Garbelotto M."/>
            <person name="Gijzen M."/>
            <person name="Gordon S.G."/>
            <person name="Govers F."/>
            <person name="Grunwald N.J."/>
            <person name="Huang W."/>
            <person name="Ivors K.L."/>
            <person name="Jones R.W."/>
            <person name="Kamoun S."/>
            <person name="Krampis K."/>
            <person name="Lamour K.H."/>
            <person name="Lee M.K."/>
            <person name="McDonald W.H."/>
            <person name="Medina M."/>
            <person name="Meijer H.J."/>
            <person name="Nordberg E.K."/>
            <person name="Maclean D.J."/>
            <person name="Ospina-Giraldo M.D."/>
            <person name="Morris P.F."/>
            <person name="Phuntumart V."/>
            <person name="Putnam N.H."/>
            <person name="Rash S."/>
            <person name="Rose J.K."/>
            <person name="Sakihama Y."/>
            <person name="Salamov A.A."/>
            <person name="Savidor A."/>
            <person name="Scheuring C.F."/>
            <person name="Smith B.M."/>
            <person name="Sobral B.W."/>
            <person name="Terry A."/>
            <person name="Torto-Alalibo T.A."/>
            <person name="Win J."/>
            <person name="Xu Z."/>
            <person name="Zhang H."/>
            <person name="Grigoriev I.V."/>
            <person name="Rokhsar D.S."/>
            <person name="Boore J.L."/>
        </authorList>
    </citation>
    <scope>NUCLEOTIDE SEQUENCE [LARGE SCALE GENOMIC DNA]</scope>
    <source>
        <strain evidence="7 8">P6497</strain>
    </source>
</reference>
<dbReference type="Pfam" id="PF10343">
    <property type="entry name" value="Q_salvage"/>
    <property type="match status" value="1"/>
</dbReference>
<dbReference type="SMR" id="G4ZVW4"/>
<dbReference type="PANTHER" id="PTHR21314:SF0">
    <property type="entry name" value="QUEUOSINE 5'-PHOSPHATE N-GLYCOSYLASE_HYDROLASE"/>
    <property type="match status" value="1"/>
</dbReference>